<reference evidence="1 2" key="1">
    <citation type="journal article" date="2015" name="Microbiome">
        <title>Genomic resolution of linkages in carbon, nitrogen, and sulfur cycling among widespread estuary sediment bacteria.</title>
        <authorList>
            <person name="Baker B.J."/>
            <person name="Lazar C.S."/>
            <person name="Teske A.P."/>
            <person name="Dick G.J."/>
        </authorList>
    </citation>
    <scope>NUCLEOTIDE SEQUENCE [LARGE SCALE GENOMIC DNA]</scope>
    <source>
        <strain evidence="1">DG_54_3</strain>
    </source>
</reference>
<dbReference type="Proteomes" id="UP000051861">
    <property type="component" value="Unassembled WGS sequence"/>
</dbReference>
<sequence>MQSGFFTKNIRQRSIPHYQPELTEIRPPLGVQIASIKGTKPYKIIQNGTTKKRPQSGVLFDITMKDKELEN</sequence>
<dbReference type="AlphaFoldDB" id="A0A0S7XSW6"/>
<protein>
    <submittedName>
        <fullName evidence="1">Uncharacterized protein</fullName>
    </submittedName>
</protein>
<comment type="caution">
    <text evidence="1">The sequence shown here is derived from an EMBL/GenBank/DDBJ whole genome shotgun (WGS) entry which is preliminary data.</text>
</comment>
<evidence type="ECO:0000313" key="2">
    <source>
        <dbReference type="Proteomes" id="UP000051861"/>
    </source>
</evidence>
<gene>
    <name evidence="1" type="ORF">AMJ44_09925</name>
</gene>
<proteinExistence type="predicted"/>
<evidence type="ECO:0000313" key="1">
    <source>
        <dbReference type="EMBL" id="KPJ65550.1"/>
    </source>
</evidence>
<accession>A0A0S7XSW6</accession>
<name>A0A0S7XSW6_UNCSA</name>
<organism evidence="1 2">
    <name type="scientific">candidate division WOR-1 bacterium DG_54_3</name>
    <dbReference type="NCBI Taxonomy" id="1703775"/>
    <lineage>
        <taxon>Bacteria</taxon>
        <taxon>Bacillati</taxon>
        <taxon>Saganbacteria</taxon>
    </lineage>
</organism>
<dbReference type="EMBL" id="LIZX01000111">
    <property type="protein sequence ID" value="KPJ65550.1"/>
    <property type="molecule type" value="Genomic_DNA"/>
</dbReference>